<keyword evidence="1 2" id="KW-0732">Signal</keyword>
<feature type="signal peptide" evidence="2">
    <location>
        <begin position="1"/>
        <end position="22"/>
    </location>
</feature>
<feature type="domain" description="Secretion system C-terminal sorting" evidence="3">
    <location>
        <begin position="546"/>
        <end position="623"/>
    </location>
</feature>
<dbReference type="SUPFAM" id="SSF51126">
    <property type="entry name" value="Pectin lyase-like"/>
    <property type="match status" value="1"/>
</dbReference>
<proteinExistence type="predicted"/>
<evidence type="ECO:0000256" key="2">
    <source>
        <dbReference type="SAM" id="SignalP"/>
    </source>
</evidence>
<evidence type="ECO:0000256" key="1">
    <source>
        <dbReference type="ARBA" id="ARBA00022729"/>
    </source>
</evidence>
<dbReference type="EMBL" id="VORO01000019">
    <property type="protein sequence ID" value="TXD87870.1"/>
    <property type="molecule type" value="Genomic_DNA"/>
</dbReference>
<dbReference type="NCBIfam" id="TIGR04183">
    <property type="entry name" value="Por_Secre_tail"/>
    <property type="match status" value="1"/>
</dbReference>
<feature type="chain" id="PRO_5023127650" evidence="2">
    <location>
        <begin position="23"/>
        <end position="624"/>
    </location>
</feature>
<reference evidence="4 5" key="1">
    <citation type="submission" date="2019-08" db="EMBL/GenBank/DDBJ databases">
        <title>Genomes of Subsaximicrobium wynnwilliamsii strains.</title>
        <authorList>
            <person name="Bowman J.P."/>
        </authorList>
    </citation>
    <scope>NUCLEOTIDE SEQUENCE [LARGE SCALE GENOMIC DNA]</scope>
    <source>
        <strain evidence="4 5">2-80-2</strain>
    </source>
</reference>
<sequence>MKKIYNVITILLVLLVTGNMNAQALSGTYTIGDNTADYETFLLAIDDLQLNGVDEGGVTFTILPGVYNERILLENISGLSETSRITFFADPGSVTIEAVGSSNGNEAIIRVNDLSYITFDGIGLVDGSTSGSELEFGYHFVGTSAAGCSNNIITNSSIFLGASGARPISATRGIFFTSSGNSLETSNSNNIIDKVTIDNTSWGIQFRCASSFLGQITQPDFNNQIIKSTFGANQSLGHDFSSGALAINALGGRDMIIKNNVIESVVNLNSAPSLPVSTSGISLDSCSGEVTENEINNLEYEGTIGAVFGIRSSTWLGDTTLIANNKISGLIRSDFTASTTDPSFTITGIWIFNQGGNNGLASILHNSIFLEAELPVSYSSAGVNLSGGSTGQFPGEVFNNIIVNNISTSSPNYRSFGLVDGNTSRGFLISDYNDLYADGDNGYLGAIGRELGGTEQFTNNLEDFISFSETNENSVNFLPEFLDASLGDLSFADDLVATTDYLVPTLPEVPLDIEGTTRRSPETFLGAYEGTEVLSIKDSNLSSIAIYPNPAREILNLSIPNMMPNEITVRIYDQIGKQVLELQGLKFDGTSSAASVPVENLQSGMYFIKINSGSSEITKKFIVR</sequence>
<dbReference type="RefSeq" id="WP_147087500.1">
    <property type="nucleotide sequence ID" value="NZ_VORM01000018.1"/>
</dbReference>
<dbReference type="AlphaFoldDB" id="A0A5C6ZE37"/>
<dbReference type="Proteomes" id="UP000321578">
    <property type="component" value="Unassembled WGS sequence"/>
</dbReference>
<evidence type="ECO:0000313" key="5">
    <source>
        <dbReference type="Proteomes" id="UP000321578"/>
    </source>
</evidence>
<dbReference type="Pfam" id="PF18962">
    <property type="entry name" value="Por_Secre_tail"/>
    <property type="match status" value="1"/>
</dbReference>
<evidence type="ECO:0000259" key="3">
    <source>
        <dbReference type="Pfam" id="PF18962"/>
    </source>
</evidence>
<keyword evidence="5" id="KW-1185">Reference proteome</keyword>
<name>A0A5C6ZE37_9FLAO</name>
<dbReference type="OrthoDB" id="957862at2"/>
<accession>A0A5C6ZE37</accession>
<evidence type="ECO:0000313" key="4">
    <source>
        <dbReference type="EMBL" id="TXD87870.1"/>
    </source>
</evidence>
<comment type="caution">
    <text evidence="4">The sequence shown here is derived from an EMBL/GenBank/DDBJ whole genome shotgun (WGS) entry which is preliminary data.</text>
</comment>
<organism evidence="4 5">
    <name type="scientific">Subsaximicrobium wynnwilliamsii</name>
    <dbReference type="NCBI Taxonomy" id="291179"/>
    <lineage>
        <taxon>Bacteria</taxon>
        <taxon>Pseudomonadati</taxon>
        <taxon>Bacteroidota</taxon>
        <taxon>Flavobacteriia</taxon>
        <taxon>Flavobacteriales</taxon>
        <taxon>Flavobacteriaceae</taxon>
        <taxon>Subsaximicrobium</taxon>
    </lineage>
</organism>
<dbReference type="InterPro" id="IPR011050">
    <property type="entry name" value="Pectin_lyase_fold/virulence"/>
</dbReference>
<gene>
    <name evidence="4" type="ORF">ESY86_15490</name>
</gene>
<dbReference type="InterPro" id="IPR026444">
    <property type="entry name" value="Secre_tail"/>
</dbReference>
<protein>
    <submittedName>
        <fullName evidence="4">T9SS type A sorting domain-containing protein</fullName>
    </submittedName>
</protein>